<name>A0A139A4V6_GONPJ</name>
<evidence type="ECO:0000313" key="1">
    <source>
        <dbReference type="EMBL" id="KXS11836.1"/>
    </source>
</evidence>
<evidence type="ECO:0000313" key="2">
    <source>
        <dbReference type="Proteomes" id="UP000070544"/>
    </source>
</evidence>
<dbReference type="AlphaFoldDB" id="A0A139A4V6"/>
<dbReference type="Proteomes" id="UP000070544">
    <property type="component" value="Unassembled WGS sequence"/>
</dbReference>
<dbReference type="EMBL" id="KQ965796">
    <property type="protein sequence ID" value="KXS11836.1"/>
    <property type="molecule type" value="Genomic_DNA"/>
</dbReference>
<protein>
    <submittedName>
        <fullName evidence="1">Uncharacterized protein</fullName>
    </submittedName>
</protein>
<accession>A0A139A4V6</accession>
<keyword evidence="2" id="KW-1185">Reference proteome</keyword>
<sequence length="442" mass="45500">MAGHAGKQAKAGLLRSPICAVIRCDCGAFFMVRCLTSLSALPPLPPHQTRHRLRLLQHLVLPLVLPHRSAPCSIIFLSCVCPSPQRSLLLACYKSLAPIYLSDKNVTDLQDSINGACMAVGAITNNTAALAEFDRLESANGGCDGLRPNGTNVAFCSAPAPGSAGGDGLGAGSGGGISVLTGARAVPNINDRRLKGPNHDAYCCCCFRRDSRGPIKPQLQSFPRNPPAESTNTMRASLSAIALSALAVSLVAFAPARASTFDVAVIEKVTSLLTDVAALEHSTASRLAKRAPDCTSCVSWANNCLGTQGKCSTFYTNCICPASQKSLFTACINSLVGTSPAITADTAKQISSAFDQGCAQITSLSQAQLDALDQQQGATCQNLGSQVNLDACKGVTSGTTTGPAPAPAGANTQTKPGSATSNVASKTVLSIAAIFAVFALFA</sequence>
<gene>
    <name evidence="1" type="ORF">M427DRAFT_35410</name>
</gene>
<proteinExistence type="predicted"/>
<reference evidence="1 2" key="1">
    <citation type="journal article" date="2015" name="Genome Biol. Evol.">
        <title>Phylogenomic analyses indicate that early fungi evolved digesting cell walls of algal ancestors of land plants.</title>
        <authorList>
            <person name="Chang Y."/>
            <person name="Wang S."/>
            <person name="Sekimoto S."/>
            <person name="Aerts A.L."/>
            <person name="Choi C."/>
            <person name="Clum A."/>
            <person name="LaButti K.M."/>
            <person name="Lindquist E.A."/>
            <person name="Yee Ngan C."/>
            <person name="Ohm R.A."/>
            <person name="Salamov A.A."/>
            <person name="Grigoriev I.V."/>
            <person name="Spatafora J.W."/>
            <person name="Berbee M.L."/>
        </authorList>
    </citation>
    <scope>NUCLEOTIDE SEQUENCE [LARGE SCALE GENOMIC DNA]</scope>
    <source>
        <strain evidence="1 2">JEL478</strain>
    </source>
</reference>
<organism evidence="1 2">
    <name type="scientific">Gonapodya prolifera (strain JEL478)</name>
    <name type="common">Monoblepharis prolifera</name>
    <dbReference type="NCBI Taxonomy" id="1344416"/>
    <lineage>
        <taxon>Eukaryota</taxon>
        <taxon>Fungi</taxon>
        <taxon>Fungi incertae sedis</taxon>
        <taxon>Chytridiomycota</taxon>
        <taxon>Chytridiomycota incertae sedis</taxon>
        <taxon>Monoblepharidomycetes</taxon>
        <taxon>Monoblepharidales</taxon>
        <taxon>Gonapodyaceae</taxon>
        <taxon>Gonapodya</taxon>
    </lineage>
</organism>